<dbReference type="GO" id="GO:0005829">
    <property type="term" value="C:cytosol"/>
    <property type="evidence" value="ECO:0007669"/>
    <property type="project" value="TreeGrafter"/>
</dbReference>
<dbReference type="EMBL" id="JAPQKO010000006">
    <property type="protein sequence ID" value="KAJ5155988.1"/>
    <property type="molecule type" value="Genomic_DNA"/>
</dbReference>
<comment type="caution">
    <text evidence="3">The sequence shown here is derived from an EMBL/GenBank/DDBJ whole genome shotgun (WGS) entry which is preliminary data.</text>
</comment>
<keyword evidence="2" id="KW-1015">Disulfide bond</keyword>
<keyword evidence="4" id="KW-1185">Reference proteome</keyword>
<protein>
    <recommendedName>
        <fullName evidence="5">Distribution and morphology protein 35</fullName>
    </recommendedName>
</protein>
<dbReference type="GO" id="GO:0005758">
    <property type="term" value="C:mitochondrial intermembrane space"/>
    <property type="evidence" value="ECO:0007669"/>
    <property type="project" value="TreeGrafter"/>
</dbReference>
<organism evidence="3 4">
    <name type="scientific">Penicillium capsulatum</name>
    <dbReference type="NCBI Taxonomy" id="69766"/>
    <lineage>
        <taxon>Eukaryota</taxon>
        <taxon>Fungi</taxon>
        <taxon>Dikarya</taxon>
        <taxon>Ascomycota</taxon>
        <taxon>Pezizomycotina</taxon>
        <taxon>Eurotiomycetes</taxon>
        <taxon>Eurotiomycetidae</taxon>
        <taxon>Eurotiales</taxon>
        <taxon>Aspergillaceae</taxon>
        <taxon>Penicillium</taxon>
    </lineage>
</organism>
<dbReference type="GO" id="GO:0045332">
    <property type="term" value="P:phospholipid translocation"/>
    <property type="evidence" value="ECO:0007669"/>
    <property type="project" value="TreeGrafter"/>
</dbReference>
<comment type="similarity">
    <text evidence="1">Belongs to the TRIAP1/MDM35 family.</text>
</comment>
<dbReference type="InterPro" id="IPR007918">
    <property type="entry name" value="MDM35_apoptosis"/>
</dbReference>
<gene>
    <name evidence="3" type="ORF">N7492_008791</name>
</gene>
<sequence length="81" mass="9375">MAASIAPECNEIKERYDTCFLKWYSEKYLRGNTTSNDCEELFSKYKTCLTKVLKERGIDTMLDDARKTNGSETDAEFLKKS</sequence>
<dbReference type="Proteomes" id="UP001146351">
    <property type="component" value="Unassembled WGS sequence"/>
</dbReference>
<name>A0A9W9HST8_9EURO</name>
<reference evidence="3" key="2">
    <citation type="journal article" date="2023" name="IMA Fungus">
        <title>Comparative genomic study of the Penicillium genus elucidates a diverse pangenome and 15 lateral gene transfer events.</title>
        <authorList>
            <person name="Petersen C."/>
            <person name="Sorensen T."/>
            <person name="Nielsen M.R."/>
            <person name="Sondergaard T.E."/>
            <person name="Sorensen J.L."/>
            <person name="Fitzpatrick D.A."/>
            <person name="Frisvad J.C."/>
            <person name="Nielsen K.L."/>
        </authorList>
    </citation>
    <scope>NUCLEOTIDE SEQUENCE</scope>
    <source>
        <strain evidence="3">IBT 21917</strain>
    </source>
</reference>
<evidence type="ECO:0000313" key="4">
    <source>
        <dbReference type="Proteomes" id="UP001146351"/>
    </source>
</evidence>
<evidence type="ECO:0000256" key="1">
    <source>
        <dbReference type="ARBA" id="ARBA00006196"/>
    </source>
</evidence>
<evidence type="ECO:0000313" key="3">
    <source>
        <dbReference type="EMBL" id="KAJ5155988.1"/>
    </source>
</evidence>
<reference evidence="3" key="1">
    <citation type="submission" date="2022-11" db="EMBL/GenBank/DDBJ databases">
        <authorList>
            <person name="Petersen C."/>
        </authorList>
    </citation>
    <scope>NUCLEOTIDE SEQUENCE</scope>
    <source>
        <strain evidence="3">IBT 21917</strain>
    </source>
</reference>
<dbReference type="PANTHER" id="PTHR46403:SF1">
    <property type="entry name" value="TP53-REGULATED INHIBITOR OF APOPTOSIS 1"/>
    <property type="match status" value="1"/>
</dbReference>
<accession>A0A9W9HST8</accession>
<dbReference type="PANTHER" id="PTHR46403">
    <property type="entry name" value="TP53-REGULATED INHIBITOR OF APOPTOSIS 1"/>
    <property type="match status" value="1"/>
</dbReference>
<dbReference type="GO" id="GO:1990050">
    <property type="term" value="F:phosphatidic acid transfer activity"/>
    <property type="evidence" value="ECO:0007669"/>
    <property type="project" value="TreeGrafter"/>
</dbReference>
<proteinExistence type="inferred from homology"/>
<dbReference type="AlphaFoldDB" id="A0A9W9HST8"/>
<dbReference type="GO" id="GO:0005634">
    <property type="term" value="C:nucleus"/>
    <property type="evidence" value="ECO:0007669"/>
    <property type="project" value="TreeGrafter"/>
</dbReference>
<dbReference type="PROSITE" id="PS51808">
    <property type="entry name" value="CHCH"/>
    <property type="match status" value="1"/>
</dbReference>
<evidence type="ECO:0008006" key="5">
    <source>
        <dbReference type="Google" id="ProtNLM"/>
    </source>
</evidence>
<evidence type="ECO:0000256" key="2">
    <source>
        <dbReference type="ARBA" id="ARBA00023157"/>
    </source>
</evidence>
<dbReference type="Pfam" id="PF05254">
    <property type="entry name" value="UPF0203"/>
    <property type="match status" value="1"/>
</dbReference>
<dbReference type="OrthoDB" id="19091at2759"/>